<dbReference type="SUPFAM" id="SSF82708">
    <property type="entry name" value="R3H domain"/>
    <property type="match status" value="1"/>
</dbReference>
<protein>
    <submittedName>
        <fullName evidence="5">R3H domain-containing protein 1</fullName>
    </submittedName>
</protein>
<feature type="region of interest" description="Disordered" evidence="2">
    <location>
        <begin position="186"/>
        <end position="257"/>
    </location>
</feature>
<feature type="compositionally biased region" description="Low complexity" evidence="2">
    <location>
        <begin position="721"/>
        <end position="732"/>
    </location>
</feature>
<feature type="compositionally biased region" description="Low complexity" evidence="2">
    <location>
        <begin position="1118"/>
        <end position="1130"/>
    </location>
</feature>
<feature type="compositionally biased region" description="Gly residues" evidence="2">
    <location>
        <begin position="763"/>
        <end position="772"/>
    </location>
</feature>
<feature type="compositionally biased region" description="Polar residues" evidence="2">
    <location>
        <begin position="1090"/>
        <end position="1111"/>
    </location>
</feature>
<dbReference type="PANTHER" id="PTHR15672:SF8">
    <property type="entry name" value="PROTEIN ENCORE"/>
    <property type="match status" value="1"/>
</dbReference>
<organism evidence="5 6">
    <name type="scientific">Dermatophagoides farinae</name>
    <name type="common">American house dust mite</name>
    <dbReference type="NCBI Taxonomy" id="6954"/>
    <lineage>
        <taxon>Eukaryota</taxon>
        <taxon>Metazoa</taxon>
        <taxon>Ecdysozoa</taxon>
        <taxon>Arthropoda</taxon>
        <taxon>Chelicerata</taxon>
        <taxon>Arachnida</taxon>
        <taxon>Acari</taxon>
        <taxon>Acariformes</taxon>
        <taxon>Sarcoptiformes</taxon>
        <taxon>Astigmata</taxon>
        <taxon>Psoroptidia</taxon>
        <taxon>Analgoidea</taxon>
        <taxon>Pyroglyphidae</taxon>
        <taxon>Dermatophagoidinae</taxon>
        <taxon>Dermatophagoides</taxon>
    </lineage>
</organism>
<dbReference type="AlphaFoldDB" id="A0A922HTS1"/>
<accession>A0A922HTS1</accession>
<feature type="compositionally biased region" description="Polar residues" evidence="2">
    <location>
        <begin position="1005"/>
        <end position="1026"/>
    </location>
</feature>
<feature type="domain" description="SUZ" evidence="4">
    <location>
        <begin position="410"/>
        <end position="507"/>
    </location>
</feature>
<feature type="region of interest" description="Disordered" evidence="2">
    <location>
        <begin position="1090"/>
        <end position="1155"/>
    </location>
</feature>
<feature type="compositionally biased region" description="Basic residues" evidence="2">
    <location>
        <begin position="706"/>
        <end position="716"/>
    </location>
</feature>
<proteinExistence type="predicted"/>
<dbReference type="Pfam" id="PF01424">
    <property type="entry name" value="R3H"/>
    <property type="match status" value="1"/>
</dbReference>
<feature type="domain" description="R3H" evidence="3">
    <location>
        <begin position="346"/>
        <end position="409"/>
    </location>
</feature>
<comment type="caution">
    <text evidence="5">The sequence shown here is derived from an EMBL/GenBank/DDBJ whole genome shotgun (WGS) entry which is preliminary data.</text>
</comment>
<dbReference type="CDD" id="cd02642">
    <property type="entry name" value="R3H_encore_like"/>
    <property type="match status" value="1"/>
</dbReference>
<feature type="region of interest" description="Disordered" evidence="2">
    <location>
        <begin position="420"/>
        <end position="648"/>
    </location>
</feature>
<name>A0A922HTS1_DERFA</name>
<dbReference type="InterPro" id="IPR036867">
    <property type="entry name" value="R3H_dom_sf"/>
</dbReference>
<dbReference type="InterPro" id="IPR024771">
    <property type="entry name" value="SUZ"/>
</dbReference>
<feature type="compositionally biased region" description="Basic and acidic residues" evidence="2">
    <location>
        <begin position="420"/>
        <end position="441"/>
    </location>
</feature>
<dbReference type="EMBL" id="ASGP02000005">
    <property type="protein sequence ID" value="KAH9507076.1"/>
    <property type="molecule type" value="Genomic_DNA"/>
</dbReference>
<dbReference type="PROSITE" id="PS51061">
    <property type="entry name" value="R3H"/>
    <property type="match status" value="1"/>
</dbReference>
<feature type="compositionally biased region" description="Pro residues" evidence="2">
    <location>
        <begin position="668"/>
        <end position="678"/>
    </location>
</feature>
<reference evidence="5" key="2">
    <citation type="journal article" date="2022" name="Res Sq">
        <title>Comparative Genomics Reveals Insights into the Divergent Evolution of Astigmatic Mites and Household Pest Adaptations.</title>
        <authorList>
            <person name="Xiong Q."/>
            <person name="Wan A.T.-Y."/>
            <person name="Liu X.-Y."/>
            <person name="Fung C.S.-H."/>
            <person name="Xiao X."/>
            <person name="Malainual N."/>
            <person name="Hou J."/>
            <person name="Wang L."/>
            <person name="Wang M."/>
            <person name="Yang K."/>
            <person name="Cui Y."/>
            <person name="Leung E."/>
            <person name="Nong W."/>
            <person name="Shin S.-K."/>
            <person name="Au S."/>
            <person name="Jeong K.Y."/>
            <person name="Chew F.T."/>
            <person name="Hui J."/>
            <person name="Leung T.F."/>
            <person name="Tungtrongchitr A."/>
            <person name="Zhong N."/>
            <person name="Liu Z."/>
            <person name="Tsui S."/>
        </authorList>
    </citation>
    <scope>NUCLEOTIDE SEQUENCE</scope>
    <source>
        <strain evidence="5">Derf</strain>
        <tissue evidence="5">Whole organism</tissue>
    </source>
</reference>
<feature type="compositionally biased region" description="Low complexity" evidence="2">
    <location>
        <begin position="594"/>
        <end position="611"/>
    </location>
</feature>
<feature type="compositionally biased region" description="Polar residues" evidence="2">
    <location>
        <begin position="283"/>
        <end position="294"/>
    </location>
</feature>
<dbReference type="PANTHER" id="PTHR15672">
    <property type="entry name" value="CAMP-REGULATED PHOSPHOPROTEIN 21 RELATED R3H DOMAIN CONTAINING PROTEIN"/>
    <property type="match status" value="1"/>
</dbReference>
<feature type="compositionally biased region" description="Polar residues" evidence="2">
    <location>
        <begin position="622"/>
        <end position="634"/>
    </location>
</feature>
<feature type="compositionally biased region" description="Polar residues" evidence="2">
    <location>
        <begin position="503"/>
        <end position="534"/>
    </location>
</feature>
<feature type="region of interest" description="Disordered" evidence="2">
    <location>
        <begin position="1000"/>
        <end position="1041"/>
    </location>
</feature>
<feature type="compositionally biased region" description="Basic and acidic residues" evidence="2">
    <location>
        <begin position="483"/>
        <end position="499"/>
    </location>
</feature>
<feature type="compositionally biased region" description="Pro residues" evidence="2">
    <location>
        <begin position="226"/>
        <end position="236"/>
    </location>
</feature>
<dbReference type="Pfam" id="PF12752">
    <property type="entry name" value="SUZ"/>
    <property type="match status" value="1"/>
</dbReference>
<feature type="compositionally biased region" description="Basic residues" evidence="2">
    <location>
        <begin position="733"/>
        <end position="743"/>
    </location>
</feature>
<gene>
    <name evidence="5" type="primary">R3HDM1</name>
    <name evidence="5" type="ORF">DERF_011779</name>
</gene>
<feature type="compositionally biased region" description="Low complexity" evidence="2">
    <location>
        <begin position="295"/>
        <end position="318"/>
    </location>
</feature>
<feature type="region of interest" description="Disordered" evidence="2">
    <location>
        <begin position="1"/>
        <end position="63"/>
    </location>
</feature>
<feature type="compositionally biased region" description="Polar residues" evidence="2">
    <location>
        <begin position="748"/>
        <end position="760"/>
    </location>
</feature>
<evidence type="ECO:0000313" key="6">
    <source>
        <dbReference type="Proteomes" id="UP000790347"/>
    </source>
</evidence>
<evidence type="ECO:0000313" key="5">
    <source>
        <dbReference type="EMBL" id="KAH9507076.1"/>
    </source>
</evidence>
<evidence type="ECO:0000256" key="1">
    <source>
        <dbReference type="ARBA" id="ARBA00022553"/>
    </source>
</evidence>
<feature type="compositionally biased region" description="Low complexity" evidence="2">
    <location>
        <begin position="13"/>
        <end position="51"/>
    </location>
</feature>
<evidence type="ECO:0000259" key="4">
    <source>
        <dbReference type="PROSITE" id="PS51673"/>
    </source>
</evidence>
<feature type="compositionally biased region" description="Low complexity" evidence="2">
    <location>
        <begin position="679"/>
        <end position="698"/>
    </location>
</feature>
<dbReference type="PROSITE" id="PS51673">
    <property type="entry name" value="SUZ"/>
    <property type="match status" value="1"/>
</dbReference>
<feature type="compositionally biased region" description="Gly residues" evidence="2">
    <location>
        <begin position="467"/>
        <end position="476"/>
    </location>
</feature>
<evidence type="ECO:0000256" key="2">
    <source>
        <dbReference type="SAM" id="MobiDB-lite"/>
    </source>
</evidence>
<keyword evidence="6" id="KW-1185">Reference proteome</keyword>
<reference evidence="5" key="1">
    <citation type="submission" date="2013-05" db="EMBL/GenBank/DDBJ databases">
        <authorList>
            <person name="Yim A.K.Y."/>
            <person name="Chan T.F."/>
            <person name="Ji K.M."/>
            <person name="Liu X.Y."/>
            <person name="Zhou J.W."/>
            <person name="Li R.Q."/>
            <person name="Yang K.Y."/>
            <person name="Li J."/>
            <person name="Li M."/>
            <person name="Law P.T.W."/>
            <person name="Wu Y.L."/>
            <person name="Cai Z.L."/>
            <person name="Qin H."/>
            <person name="Bao Y."/>
            <person name="Leung R.K.K."/>
            <person name="Ng P.K.S."/>
            <person name="Zou J."/>
            <person name="Zhong X.J."/>
            <person name="Ran P.X."/>
            <person name="Zhong N.S."/>
            <person name="Liu Z.G."/>
            <person name="Tsui S.K.W."/>
        </authorList>
    </citation>
    <scope>NUCLEOTIDE SEQUENCE</scope>
    <source>
        <strain evidence="5">Derf</strain>
        <tissue evidence="5">Whole organism</tissue>
    </source>
</reference>
<feature type="region of interest" description="Disordered" evidence="2">
    <location>
        <begin position="283"/>
        <end position="323"/>
    </location>
</feature>
<dbReference type="InterPro" id="IPR051937">
    <property type="entry name" value="R3H_domain_containing"/>
</dbReference>
<feature type="compositionally biased region" description="Low complexity" evidence="2">
    <location>
        <begin position="773"/>
        <end position="784"/>
    </location>
</feature>
<feature type="compositionally biased region" description="Low complexity" evidence="2">
    <location>
        <begin position="535"/>
        <end position="556"/>
    </location>
</feature>
<feature type="compositionally biased region" description="Polar residues" evidence="2">
    <location>
        <begin position="1139"/>
        <end position="1155"/>
    </location>
</feature>
<dbReference type="InterPro" id="IPR001374">
    <property type="entry name" value="R3H_dom"/>
</dbReference>
<keyword evidence="1" id="KW-0597">Phosphoprotein</keyword>
<feature type="region of interest" description="Disordered" evidence="2">
    <location>
        <begin position="88"/>
        <end position="107"/>
    </location>
</feature>
<feature type="region of interest" description="Disordered" evidence="2">
    <location>
        <begin position="661"/>
        <end position="786"/>
    </location>
</feature>
<feature type="compositionally biased region" description="Low complexity" evidence="2">
    <location>
        <begin position="566"/>
        <end position="575"/>
    </location>
</feature>
<evidence type="ECO:0000259" key="3">
    <source>
        <dbReference type="PROSITE" id="PS51061"/>
    </source>
</evidence>
<dbReference type="Gene3D" id="3.30.1370.50">
    <property type="entry name" value="R3H-like domain"/>
    <property type="match status" value="1"/>
</dbReference>
<dbReference type="Proteomes" id="UP000790347">
    <property type="component" value="Unassembled WGS sequence"/>
</dbReference>
<dbReference type="GO" id="GO:0003676">
    <property type="term" value="F:nucleic acid binding"/>
    <property type="evidence" value="ECO:0007669"/>
    <property type="project" value="UniProtKB-UniRule"/>
</dbReference>
<feature type="compositionally biased region" description="Polar residues" evidence="2">
    <location>
        <begin position="245"/>
        <end position="257"/>
    </location>
</feature>
<sequence>MSSITNDKVMNMAAVSSSSTTAATKKTSSKSVHNQQQQQQQKDNNQSNGDSSSDEKQHQSQSSAMINNKLQKSTMKQQEEIDDLNHTIMANNNNNGSKSNDDDDDVIKENPITMKEMKGHSISICINSADELETKSDGDEEIVTIMQESNNNSQSSVVNENVITNLSKQFIAGLKINDTNESINYVDKNRDNSVSPKSAHSLDGSLKKRSKPLIRSGAVRESSLSPSPPLPPPPPSSSLSPQLPNGSNETLNSVKNTGSTTHLTVGYSTTVCGSITQNSSGNITASGNNISQPTSLTTSSKNSSIISSNASSPSLSRDSSSEIQEMSVSEAKIFLTETLKKGIKDRQFLYKLEQDLAQFLKDTTRDTLKILQASSYNRMLIHKTADYYQLEHAVDHSHTSVVLTKNSNTRQPDELFKEMMAKDQREETNGQKKSILKRDSTSLDDSPGSSFDKDKSPDNSLLLNGGANSGGGGCGTGSLSDSSRSRSLEEREENYEKVRARIFSQQDAGTTDSSSKSKLQLQTGSEESFDSNLMQSQQQQQPVDSSSLQSNSQNDNCDTNENVLSTTDTNITNDVDNNDDGYGDDVGQKKQPLINQKENINNNNNNKDNNNSQMMIQRRKPQGSNVGSISNRSGGKSLGGYNGRVNNKYHNMYHHHHNYQHHNAAQPPFHPQQYPPTQPYYTHQQQQQSYHQPSSSHQSAAMYRPANHHHHNHYHSQRFASSNHHNNNNSNHQHPHHHHHTRGPFRSNVMNKNPKNNPYYHTSGGGVRGHSSGGSTRHSHPGTSQLHYQGGDGNFVNHHRMNNPPSIPATHHHQLSNQMPPPPAYHLMEQQQPNPYTSYLRVPGVTAYNPYMDPNANNQYQYSHLIPNDQLYAYMNHQSTMTGTVGGGGGGVIQQPMQSTPLLNNPPTHQILSHQSSTNVPPSNLTNNTAITSTTGQQNHQYTLSIANGYPIMYGPVHAAIPHVPYPHSLVPSQANVSSSYPVINPYGTIAMNLIAPTKTDEPNDIQQSLQQKTGSRQNQLGPSNHQPNQQQPPPMDTSGLLSSFDRIAQVHYPHTYKANSQPQNTIHNVCYNIPPPNVNIGVEVKNSTITGSSSIQPNKSQPKCQQQSITGQGNGGYYQQQKQSQNAQSRSMARNKLPQANNQENNNKYSTADK</sequence>